<dbReference type="Proteomes" id="UP000677875">
    <property type="component" value="Unassembled WGS sequence"/>
</dbReference>
<dbReference type="AlphaFoldDB" id="A0A941B7N7"/>
<evidence type="ECO:0000313" key="2">
    <source>
        <dbReference type="Proteomes" id="UP000677875"/>
    </source>
</evidence>
<reference evidence="1" key="1">
    <citation type="submission" date="2021-04" db="EMBL/GenBank/DDBJ databases">
        <title>Genome seq and assembly of Streptomyces sp. RG38.</title>
        <authorList>
            <person name="Chhetri G."/>
        </authorList>
    </citation>
    <scope>NUCLEOTIDE SEQUENCE</scope>
    <source>
        <strain evidence="1">RG38</strain>
    </source>
</reference>
<sequence>MKTHIAVQAAVVTMLVAKRPALADLPIRWELAGGRVEIRQDALTSKDDSVVPQIAAELARAMRGARTHSYVLPAEDGTSTRCCEVAARVSGVGVRFVGYQRGLRLDEVAGHERLADEPDAITRLIAPTQALRYDTEADES</sequence>
<gene>
    <name evidence="1" type="ORF">J5Y05_14210</name>
</gene>
<accession>A0A941B7N7</accession>
<keyword evidence="2" id="KW-1185">Reference proteome</keyword>
<dbReference type="RefSeq" id="WP_210872198.1">
    <property type="nucleotide sequence ID" value="NZ_JAGPNL010000003.1"/>
</dbReference>
<evidence type="ECO:0000313" key="1">
    <source>
        <dbReference type="EMBL" id="MBQ0827653.1"/>
    </source>
</evidence>
<name>A0A941B7N7_9ACTN</name>
<comment type="caution">
    <text evidence="1">The sequence shown here is derived from an EMBL/GenBank/DDBJ whole genome shotgun (WGS) entry which is preliminary data.</text>
</comment>
<protein>
    <submittedName>
        <fullName evidence="1">Uncharacterized protein</fullName>
    </submittedName>
</protein>
<proteinExistence type="predicted"/>
<organism evidence="1 2">
    <name type="scientific">Streptomyces tagetis</name>
    <dbReference type="NCBI Taxonomy" id="2820809"/>
    <lineage>
        <taxon>Bacteria</taxon>
        <taxon>Bacillati</taxon>
        <taxon>Actinomycetota</taxon>
        <taxon>Actinomycetes</taxon>
        <taxon>Kitasatosporales</taxon>
        <taxon>Streptomycetaceae</taxon>
        <taxon>Streptomyces</taxon>
    </lineage>
</organism>
<dbReference type="EMBL" id="JAGPNL010000003">
    <property type="protein sequence ID" value="MBQ0827653.1"/>
    <property type="molecule type" value="Genomic_DNA"/>
</dbReference>